<reference evidence="2" key="2">
    <citation type="submission" date="2020-06" db="EMBL/GenBank/DDBJ databases">
        <title>Characterization of fructooligosaccharide metabolism and fructooligosaccharide-degrading enzymes in human commensal butyrate producers.</title>
        <authorList>
            <person name="Tanno H."/>
            <person name="Fujii T."/>
            <person name="Hirano K."/>
            <person name="Maeno S."/>
            <person name="Tonozuka T."/>
            <person name="Sakamoto M."/>
            <person name="Ohkuma M."/>
            <person name="Tochio T."/>
            <person name="Endo A."/>
        </authorList>
    </citation>
    <scope>NUCLEOTIDE SEQUENCE</scope>
    <source>
        <strain evidence="2">JCM 31265</strain>
    </source>
</reference>
<evidence type="ECO:0000313" key="3">
    <source>
        <dbReference type="EMBL" id="RGS38668.1"/>
    </source>
</evidence>
<evidence type="ECO:0000259" key="1">
    <source>
        <dbReference type="PROSITE" id="PS51186"/>
    </source>
</evidence>
<dbReference type="OrthoDB" id="9775804at2"/>
<evidence type="ECO:0000313" key="4">
    <source>
        <dbReference type="Proteomes" id="UP000283295"/>
    </source>
</evidence>
<dbReference type="GO" id="GO:0016747">
    <property type="term" value="F:acyltransferase activity, transferring groups other than amino-acyl groups"/>
    <property type="evidence" value="ECO:0007669"/>
    <property type="project" value="InterPro"/>
</dbReference>
<comment type="caution">
    <text evidence="3">The sequence shown here is derived from an EMBL/GenBank/DDBJ whole genome shotgun (WGS) entry which is preliminary data.</text>
</comment>
<dbReference type="EMBL" id="BLYL01000024">
    <property type="protein sequence ID" value="GFO95651.1"/>
    <property type="molecule type" value="Genomic_DNA"/>
</dbReference>
<dbReference type="AlphaFoldDB" id="A0A173U4J6"/>
<dbReference type="Proteomes" id="UP000660047">
    <property type="component" value="Unassembled WGS sequence"/>
</dbReference>
<feature type="domain" description="N-acetyltransferase" evidence="1">
    <location>
        <begin position="1"/>
        <end position="90"/>
    </location>
</feature>
<name>A0A173U4J6_9FIRM</name>
<dbReference type="GeneID" id="92832524"/>
<sequence length="90" mass="10458">MVGERLVGLARVLDDSELVAFVHYVLVHPEYQGQKIAGNMVEYIRDKYKNYLYIEGMQEDSKNVAFYERHGFHVMEGGTPIQICNFSDKR</sequence>
<accession>A0A173U4J6</accession>
<keyword evidence="3" id="KW-0808">Transferase</keyword>
<dbReference type="Proteomes" id="UP000283295">
    <property type="component" value="Unassembled WGS sequence"/>
</dbReference>
<proteinExistence type="predicted"/>
<dbReference type="RefSeq" id="WP_004853622.1">
    <property type="nucleotide sequence ID" value="NZ_BLYL01000024.1"/>
</dbReference>
<dbReference type="PROSITE" id="PS51186">
    <property type="entry name" value="GNAT"/>
    <property type="match status" value="1"/>
</dbReference>
<dbReference type="Pfam" id="PF13508">
    <property type="entry name" value="Acetyltransf_7"/>
    <property type="match status" value="1"/>
</dbReference>
<dbReference type="CDD" id="cd04301">
    <property type="entry name" value="NAT_SF"/>
    <property type="match status" value="1"/>
</dbReference>
<evidence type="ECO:0000313" key="2">
    <source>
        <dbReference type="EMBL" id="GFO95651.1"/>
    </source>
</evidence>
<dbReference type="InterPro" id="IPR000182">
    <property type="entry name" value="GNAT_dom"/>
</dbReference>
<dbReference type="SUPFAM" id="SSF55729">
    <property type="entry name" value="Acyl-CoA N-acyltransferases (Nat)"/>
    <property type="match status" value="1"/>
</dbReference>
<dbReference type="InterPro" id="IPR016181">
    <property type="entry name" value="Acyl_CoA_acyltransferase"/>
</dbReference>
<reference evidence="3 4" key="1">
    <citation type="submission" date="2018-08" db="EMBL/GenBank/DDBJ databases">
        <title>A genome reference for cultivated species of the human gut microbiota.</title>
        <authorList>
            <person name="Zou Y."/>
            <person name="Xue W."/>
            <person name="Luo G."/>
        </authorList>
    </citation>
    <scope>NUCLEOTIDE SEQUENCE [LARGE SCALE GENOMIC DNA]</scope>
    <source>
        <strain evidence="3 4">AF22-21</strain>
    </source>
</reference>
<protein>
    <submittedName>
        <fullName evidence="3">N-acetyltransferase</fullName>
    </submittedName>
</protein>
<dbReference type="EMBL" id="QRVK01000037">
    <property type="protein sequence ID" value="RGS38668.1"/>
    <property type="molecule type" value="Genomic_DNA"/>
</dbReference>
<dbReference type="Gene3D" id="3.40.630.30">
    <property type="match status" value="1"/>
</dbReference>
<organism evidence="3 4">
    <name type="scientific">Coprococcus eutactus</name>
    <dbReference type="NCBI Taxonomy" id="33043"/>
    <lineage>
        <taxon>Bacteria</taxon>
        <taxon>Bacillati</taxon>
        <taxon>Bacillota</taxon>
        <taxon>Clostridia</taxon>
        <taxon>Lachnospirales</taxon>
        <taxon>Lachnospiraceae</taxon>
        <taxon>Coprococcus</taxon>
    </lineage>
</organism>
<gene>
    <name evidence="2" type="ORF">COEU31_26970</name>
    <name evidence="3" type="ORF">DWX94_11555</name>
</gene>